<name>A0A447GFN4_9MYCO</name>
<proteinExistence type="predicted"/>
<evidence type="ECO:0000313" key="3">
    <source>
        <dbReference type="Proteomes" id="UP000269998"/>
    </source>
</evidence>
<gene>
    <name evidence="2" type="ORF">MB901379_02856</name>
</gene>
<dbReference type="KEGG" id="mbai:MB901379_02856"/>
<accession>A0A447GFN4</accession>
<evidence type="ECO:0000256" key="1">
    <source>
        <dbReference type="SAM" id="MobiDB-lite"/>
    </source>
</evidence>
<keyword evidence="3" id="KW-1185">Reference proteome</keyword>
<sequence>MVGLRPVDSAAVKVAAALGISHGKASGQMHSSLRMKRLPREGDPRTIAQRMRCGTRSRPHTRRILSANVESTIFSRPFGRAGATSSYRTAQ</sequence>
<organism evidence="2 3">
    <name type="scientific">Mycobacterium basiliense</name>
    <dbReference type="NCBI Taxonomy" id="2094119"/>
    <lineage>
        <taxon>Bacteria</taxon>
        <taxon>Bacillati</taxon>
        <taxon>Actinomycetota</taxon>
        <taxon>Actinomycetes</taxon>
        <taxon>Mycobacteriales</taxon>
        <taxon>Mycobacteriaceae</taxon>
        <taxon>Mycobacterium</taxon>
    </lineage>
</organism>
<dbReference type="EMBL" id="LR130759">
    <property type="protein sequence ID" value="VDM89283.1"/>
    <property type="molecule type" value="Genomic_DNA"/>
</dbReference>
<feature type="region of interest" description="Disordered" evidence="1">
    <location>
        <begin position="23"/>
        <end position="44"/>
    </location>
</feature>
<dbReference type="Proteomes" id="UP000269998">
    <property type="component" value="Chromosome"/>
</dbReference>
<protein>
    <submittedName>
        <fullName evidence="2">Uncharacterized protein</fullName>
    </submittedName>
</protein>
<evidence type="ECO:0000313" key="2">
    <source>
        <dbReference type="EMBL" id="VDM89283.1"/>
    </source>
</evidence>
<reference evidence="3" key="1">
    <citation type="submission" date="2018-02" db="EMBL/GenBank/DDBJ databases">
        <authorList>
            <person name="Seth-Smith MB H."/>
            <person name="Seth-Smith H."/>
        </authorList>
    </citation>
    <scope>NUCLEOTIDE SEQUENCE [LARGE SCALE GENOMIC DNA]</scope>
</reference>
<dbReference type="AlphaFoldDB" id="A0A447GFN4"/>